<proteinExistence type="inferred from homology"/>
<protein>
    <submittedName>
        <fullName evidence="10">Uncharacterized protein</fullName>
    </submittedName>
</protein>
<keyword evidence="3" id="KW-0805">Transcription regulation</keyword>
<feature type="compositionally biased region" description="Pro residues" evidence="7">
    <location>
        <begin position="363"/>
        <end position="376"/>
    </location>
</feature>
<comment type="subcellular location">
    <subcellularLocation>
        <location evidence="1">Nucleus</location>
    </subcellularLocation>
</comment>
<dbReference type="GO" id="GO:0003677">
    <property type="term" value="F:DNA binding"/>
    <property type="evidence" value="ECO:0007669"/>
    <property type="project" value="UniProtKB-UniRule"/>
</dbReference>
<comment type="caution">
    <text evidence="10">The sequence shown here is derived from an EMBL/GenBank/DDBJ whole genome shotgun (WGS) entry which is preliminary data.</text>
</comment>
<dbReference type="PROSITE" id="PS50118">
    <property type="entry name" value="HMG_BOX_2"/>
    <property type="match status" value="1"/>
</dbReference>
<dbReference type="EMBL" id="ANJA01001616">
    <property type="protein sequence ID" value="ETO75873.1"/>
    <property type="molecule type" value="Genomic_DNA"/>
</dbReference>
<keyword evidence="4" id="KW-0804">Transcription</keyword>
<dbReference type="InterPro" id="IPR009071">
    <property type="entry name" value="HMG_box_dom"/>
</dbReference>
<evidence type="ECO:0000256" key="7">
    <source>
        <dbReference type="SAM" id="MobiDB-lite"/>
    </source>
</evidence>
<dbReference type="GO" id="GO:0000228">
    <property type="term" value="C:nuclear chromosome"/>
    <property type="evidence" value="ECO:0007669"/>
    <property type="project" value="InterPro"/>
</dbReference>
<dbReference type="InterPro" id="IPR010982">
    <property type="entry name" value="Lambda_DNA-bd_dom_sf"/>
</dbReference>
<dbReference type="SUPFAM" id="SSF47413">
    <property type="entry name" value="lambda repressor-like DNA-binding domains"/>
    <property type="match status" value="1"/>
</dbReference>
<dbReference type="Pfam" id="PF00505">
    <property type="entry name" value="HMG_box"/>
    <property type="match status" value="1"/>
</dbReference>
<gene>
    <name evidence="10" type="ORF">F444_08634</name>
</gene>
<feature type="domain" description="HTH cro/C1-type" evidence="9">
    <location>
        <begin position="25"/>
        <end position="53"/>
    </location>
</feature>
<dbReference type="CDD" id="cd00093">
    <property type="entry name" value="HTH_XRE"/>
    <property type="match status" value="1"/>
</dbReference>
<evidence type="ECO:0000313" key="10">
    <source>
        <dbReference type="EMBL" id="ETO75874.1"/>
    </source>
</evidence>
<evidence type="ECO:0000256" key="5">
    <source>
        <dbReference type="ARBA" id="ARBA00023242"/>
    </source>
</evidence>
<evidence type="ECO:0000259" key="8">
    <source>
        <dbReference type="PROSITE" id="PS50118"/>
    </source>
</evidence>
<comment type="similarity">
    <text evidence="2">Belongs to the SNF5 family.</text>
</comment>
<dbReference type="Proteomes" id="UP000028582">
    <property type="component" value="Unassembled WGS sequence"/>
</dbReference>
<dbReference type="Gene3D" id="1.10.260.40">
    <property type="entry name" value="lambda repressor-like DNA-binding domains"/>
    <property type="match status" value="1"/>
</dbReference>
<dbReference type="PROSITE" id="PS50943">
    <property type="entry name" value="HTH_CROC1"/>
    <property type="match status" value="1"/>
</dbReference>
<dbReference type="GO" id="GO:0006338">
    <property type="term" value="P:chromatin remodeling"/>
    <property type="evidence" value="ECO:0007669"/>
    <property type="project" value="InterPro"/>
</dbReference>
<dbReference type="FunFam" id="1.10.30.10:FF:000054">
    <property type="entry name" value="Swi snf-related matrix-associated actin-dependent regulator of"/>
    <property type="match status" value="1"/>
</dbReference>
<keyword evidence="5 6" id="KW-0539">Nucleus</keyword>
<evidence type="ECO:0000256" key="3">
    <source>
        <dbReference type="ARBA" id="ARBA00023015"/>
    </source>
</evidence>
<reference evidence="10 11" key="1">
    <citation type="submission" date="2013-11" db="EMBL/GenBank/DDBJ databases">
        <title>The Genome Sequence of Phytophthora parasitica P1976.</title>
        <authorList>
            <consortium name="The Broad Institute Genomics Platform"/>
            <person name="Russ C."/>
            <person name="Tyler B."/>
            <person name="Panabieres F."/>
            <person name="Shan W."/>
            <person name="Tripathy S."/>
            <person name="Grunwald N."/>
            <person name="Machado M."/>
            <person name="Johnson C.S."/>
            <person name="Walker B."/>
            <person name="Young S."/>
            <person name="Zeng Q."/>
            <person name="Gargeya S."/>
            <person name="Fitzgerald M."/>
            <person name="Haas B."/>
            <person name="Abouelleil A."/>
            <person name="Allen A.W."/>
            <person name="Alvarado L."/>
            <person name="Arachchi H.M."/>
            <person name="Berlin A.M."/>
            <person name="Chapman S.B."/>
            <person name="Gainer-Dewar J."/>
            <person name="Goldberg J."/>
            <person name="Griggs A."/>
            <person name="Gujja S."/>
            <person name="Hansen M."/>
            <person name="Howarth C."/>
            <person name="Imamovic A."/>
            <person name="Ireland A."/>
            <person name="Larimer J."/>
            <person name="McCowan C."/>
            <person name="Murphy C."/>
            <person name="Pearson M."/>
            <person name="Poon T.W."/>
            <person name="Priest M."/>
            <person name="Roberts A."/>
            <person name="Saif S."/>
            <person name="Shea T."/>
            <person name="Sisk P."/>
            <person name="Sykes S."/>
            <person name="Wortman J."/>
            <person name="Nusbaum C."/>
            <person name="Birren B."/>
        </authorList>
    </citation>
    <scope>NUCLEOTIDE SEQUENCE [LARGE SCALE GENOMIC DNA]</scope>
    <source>
        <strain evidence="10 11">P1976</strain>
    </source>
</reference>
<evidence type="ECO:0000256" key="6">
    <source>
        <dbReference type="PROSITE-ProRule" id="PRU00267"/>
    </source>
</evidence>
<feature type="domain" description="HMG box" evidence="8">
    <location>
        <begin position="375"/>
        <end position="443"/>
    </location>
</feature>
<dbReference type="Pfam" id="PF04855">
    <property type="entry name" value="SNF5"/>
    <property type="match status" value="2"/>
</dbReference>
<dbReference type="InterPro" id="IPR001387">
    <property type="entry name" value="Cro/C1-type_HTH"/>
</dbReference>
<dbReference type="SUPFAM" id="SSF47095">
    <property type="entry name" value="HMG-box"/>
    <property type="match status" value="1"/>
</dbReference>
<evidence type="ECO:0000259" key="9">
    <source>
        <dbReference type="PROSITE" id="PS50943"/>
    </source>
</evidence>
<keyword evidence="6" id="KW-0238">DNA-binding</keyword>
<sequence length="519" mass="59045">MAGREFAHVQPDNAEIERSVLSQEVEALRNRLGLRQVDVSKECGVNASMLSQWMLGRYKGNVGRINGLMESWLIRRRGGKPMDKGMMLFTSTASSPKLKRRLEEMNDPLQIARRKDSMVLAQRKLYNYPKFPTHDTLLIPIRLDIDVEGYRYIDSFSWNFYEKDFTYETFAAALVRDLDLPNCFYKRIAKSIQEQVEKAQKLLPWSEAVTGESLHPIFINLRLNDTIYIDRFEWDLNNPNNSPERFAQVVCEDLGLSGEFEAQVALSIREQLRDYSRVSKQCDLLMLEWGADVVDNAIEQLIREGLKDRVSRLPPVTAAFRDRLDAEAWGPSVKYILADDIPQLEREDFKRMRPLSRPTIHVTPPPAPVAKPNRPPKPVNTFLMFCRQNRKKIMADHPATSAKDASKILGDMWQKLSEKERASYIPMTEMENQRRMNEWRMKENALNGIHTTLTGGIATPTASATSRQATIPGAPMLLAPRIAPSVASPIDDVDDADAEDDEDDEDDDEDTASATGITV</sequence>
<feature type="region of interest" description="Disordered" evidence="7">
    <location>
        <begin position="356"/>
        <end position="376"/>
    </location>
</feature>
<evidence type="ECO:0000256" key="2">
    <source>
        <dbReference type="ARBA" id="ARBA00010239"/>
    </source>
</evidence>
<organism evidence="10 11">
    <name type="scientific">Phytophthora nicotianae P1976</name>
    <dbReference type="NCBI Taxonomy" id="1317066"/>
    <lineage>
        <taxon>Eukaryota</taxon>
        <taxon>Sar</taxon>
        <taxon>Stramenopiles</taxon>
        <taxon>Oomycota</taxon>
        <taxon>Peronosporomycetes</taxon>
        <taxon>Peronosporales</taxon>
        <taxon>Peronosporaceae</taxon>
        <taxon>Phytophthora</taxon>
    </lineage>
</organism>
<name>A0A081AAG3_PHYNI</name>
<dbReference type="InterPro" id="IPR006939">
    <property type="entry name" value="SNF5"/>
</dbReference>
<dbReference type="Gene3D" id="1.10.30.10">
    <property type="entry name" value="High mobility group box domain"/>
    <property type="match status" value="1"/>
</dbReference>
<feature type="DNA-binding region" description="HMG box" evidence="6">
    <location>
        <begin position="375"/>
        <end position="443"/>
    </location>
</feature>
<dbReference type="SMART" id="SM00398">
    <property type="entry name" value="HMG"/>
    <property type="match status" value="1"/>
</dbReference>
<evidence type="ECO:0000256" key="1">
    <source>
        <dbReference type="ARBA" id="ARBA00004123"/>
    </source>
</evidence>
<dbReference type="AlphaFoldDB" id="A0A081AAG3"/>
<evidence type="ECO:0000256" key="4">
    <source>
        <dbReference type="ARBA" id="ARBA00023163"/>
    </source>
</evidence>
<dbReference type="InterPro" id="IPR036910">
    <property type="entry name" value="HMG_box_dom_sf"/>
</dbReference>
<dbReference type="CDD" id="cd00084">
    <property type="entry name" value="HMG-box_SF"/>
    <property type="match status" value="1"/>
</dbReference>
<evidence type="ECO:0000313" key="11">
    <source>
        <dbReference type="Proteomes" id="UP000028582"/>
    </source>
</evidence>
<dbReference type="OrthoDB" id="10258327at2759"/>
<accession>A0A081AAG3</accession>
<dbReference type="PANTHER" id="PTHR10019">
    <property type="entry name" value="SNF5"/>
    <property type="match status" value="1"/>
</dbReference>
<feature type="region of interest" description="Disordered" evidence="7">
    <location>
        <begin position="483"/>
        <end position="519"/>
    </location>
</feature>
<feature type="compositionally biased region" description="Acidic residues" evidence="7">
    <location>
        <begin position="491"/>
        <end position="511"/>
    </location>
</feature>
<dbReference type="EMBL" id="ANJA01001616">
    <property type="protein sequence ID" value="ETO75874.1"/>
    <property type="molecule type" value="Genomic_DNA"/>
</dbReference>